<evidence type="ECO:0000256" key="26">
    <source>
        <dbReference type="ARBA" id="ARBA00048180"/>
    </source>
</evidence>
<evidence type="ECO:0000256" key="15">
    <source>
        <dbReference type="ARBA" id="ARBA00023273"/>
    </source>
</evidence>
<evidence type="ECO:0000256" key="11">
    <source>
        <dbReference type="ARBA" id="ARBA00022946"/>
    </source>
</evidence>
<dbReference type="InterPro" id="IPR029069">
    <property type="entry name" value="HotDog_dom_sf"/>
</dbReference>
<dbReference type="GO" id="GO:0005758">
    <property type="term" value="C:mitochondrial intermembrane space"/>
    <property type="evidence" value="ECO:0007669"/>
    <property type="project" value="UniProtKB-SubCell"/>
</dbReference>
<evidence type="ECO:0000256" key="3">
    <source>
        <dbReference type="ARBA" id="ARBA00004632"/>
    </source>
</evidence>
<dbReference type="InterPro" id="IPR006683">
    <property type="entry name" value="Thioestr_dom"/>
</dbReference>
<keyword evidence="13" id="KW-0496">Mitochondrion</keyword>
<comment type="catalytic activity">
    <reaction evidence="26">
        <text>tetradecanoyl-CoA + H2O = tetradecanoate + CoA + H(+)</text>
        <dbReference type="Rhea" id="RHEA:40119"/>
        <dbReference type="ChEBI" id="CHEBI:15377"/>
        <dbReference type="ChEBI" id="CHEBI:15378"/>
        <dbReference type="ChEBI" id="CHEBI:30807"/>
        <dbReference type="ChEBI" id="CHEBI:57287"/>
        <dbReference type="ChEBI" id="CHEBI:57385"/>
    </reaction>
    <physiologicalReaction direction="left-to-right" evidence="26">
        <dbReference type="Rhea" id="RHEA:40120"/>
    </physiologicalReaction>
</comment>
<keyword evidence="8" id="KW-0999">Mitochondrion inner membrane</keyword>
<dbReference type="PANTHER" id="PTHR12418">
    <property type="entry name" value="ACYL-COENZYME A THIOESTERASE THEM4"/>
    <property type="match status" value="1"/>
</dbReference>
<evidence type="ECO:0000256" key="20">
    <source>
        <dbReference type="ARBA" id="ARBA00040123"/>
    </source>
</evidence>
<dbReference type="GO" id="GO:0006915">
    <property type="term" value="P:apoptotic process"/>
    <property type="evidence" value="ECO:0007669"/>
    <property type="project" value="UniProtKB-KW"/>
</dbReference>
<comment type="catalytic activity">
    <reaction evidence="22">
        <text>octanoyl-CoA + H2O = octanoate + CoA + H(+)</text>
        <dbReference type="Rhea" id="RHEA:30143"/>
        <dbReference type="ChEBI" id="CHEBI:15377"/>
        <dbReference type="ChEBI" id="CHEBI:15378"/>
        <dbReference type="ChEBI" id="CHEBI:25646"/>
        <dbReference type="ChEBI" id="CHEBI:57287"/>
        <dbReference type="ChEBI" id="CHEBI:57386"/>
    </reaction>
    <physiologicalReaction direction="left-to-right" evidence="22">
        <dbReference type="Rhea" id="RHEA:30144"/>
    </physiologicalReaction>
</comment>
<evidence type="ECO:0000256" key="18">
    <source>
        <dbReference type="ARBA" id="ARBA00038456"/>
    </source>
</evidence>
<keyword evidence="9" id="KW-0378">Hydrolase</keyword>
<evidence type="ECO:0000256" key="14">
    <source>
        <dbReference type="ARBA" id="ARBA00023136"/>
    </source>
</evidence>
<evidence type="ECO:0000256" key="16">
    <source>
        <dbReference type="ARBA" id="ARBA00035852"/>
    </source>
</evidence>
<evidence type="ECO:0000256" key="5">
    <source>
        <dbReference type="ARBA" id="ARBA00022475"/>
    </source>
</evidence>
<comment type="catalytic activity">
    <reaction evidence="25">
        <text>dodecanoyl-CoA + H2O = dodecanoate + CoA + H(+)</text>
        <dbReference type="Rhea" id="RHEA:30135"/>
        <dbReference type="ChEBI" id="CHEBI:15377"/>
        <dbReference type="ChEBI" id="CHEBI:15378"/>
        <dbReference type="ChEBI" id="CHEBI:18262"/>
        <dbReference type="ChEBI" id="CHEBI:57287"/>
        <dbReference type="ChEBI" id="CHEBI:57375"/>
    </reaction>
    <physiologicalReaction direction="left-to-right" evidence="25">
        <dbReference type="Rhea" id="RHEA:30136"/>
    </physiologicalReaction>
</comment>
<evidence type="ECO:0000256" key="22">
    <source>
        <dbReference type="ARBA" id="ARBA00047588"/>
    </source>
</evidence>
<sequence length="220" mass="23555">MTNEEPAPFTAGWTLDDEAATATVAASTRALITSLRRANAPTSSLERAAALIDEAAALLEPHRVDGLPMQGRLGDQGPIGAQAKEPRVFFPWSPIIGPLNPLSADVDLNVVDGRTTGRAFLGAQYNGPPGMVHGGIIALLFDELLGATNVCNGLGGFTGTLSIRYERPTWIERELQLESWVDRVEGRKVFTLGTISIDGEVTARAEGIFIMTQGWKAENK</sequence>
<dbReference type="InterPro" id="IPR052365">
    <property type="entry name" value="THEM4/THEM5_acyl-CoA_thioest"/>
</dbReference>
<keyword evidence="5" id="KW-1003">Cell membrane</keyword>
<evidence type="ECO:0000256" key="7">
    <source>
        <dbReference type="ARBA" id="ARBA00022703"/>
    </source>
</evidence>
<protein>
    <recommendedName>
        <fullName evidence="20">Acyl-coenzyme A thioesterase THEM4</fullName>
        <ecNumber evidence="19">3.1.2.2</ecNumber>
    </recommendedName>
    <alternativeName>
        <fullName evidence="21">Thioesterase superfamily member 4</fullName>
    </alternativeName>
</protein>
<accession>A0A6J6F1K7</accession>
<keyword evidence="12" id="KW-0443">Lipid metabolism</keyword>
<dbReference type="GO" id="GO:0016787">
    <property type="term" value="F:hydrolase activity"/>
    <property type="evidence" value="ECO:0007669"/>
    <property type="project" value="UniProtKB-KW"/>
</dbReference>
<feature type="domain" description="Thioesterase" evidence="27">
    <location>
        <begin position="130"/>
        <end position="197"/>
    </location>
</feature>
<dbReference type="EC" id="3.1.2.2" evidence="19"/>
<evidence type="ECO:0000256" key="25">
    <source>
        <dbReference type="ARBA" id="ARBA00048074"/>
    </source>
</evidence>
<keyword evidence="10" id="KW-0276">Fatty acid metabolism</keyword>
<comment type="similarity">
    <text evidence="18">Belongs to the THEM4/THEM5 thioesterase family.</text>
</comment>
<comment type="catalytic activity">
    <reaction evidence="17">
        <text>(9Z)-octadecenoyl-CoA + H2O = (9Z)-octadecenoate + CoA + H(+)</text>
        <dbReference type="Rhea" id="RHEA:40139"/>
        <dbReference type="ChEBI" id="CHEBI:15377"/>
        <dbReference type="ChEBI" id="CHEBI:15378"/>
        <dbReference type="ChEBI" id="CHEBI:30823"/>
        <dbReference type="ChEBI" id="CHEBI:57287"/>
        <dbReference type="ChEBI" id="CHEBI:57387"/>
    </reaction>
    <physiologicalReaction direction="left-to-right" evidence="17">
        <dbReference type="Rhea" id="RHEA:40140"/>
    </physiologicalReaction>
</comment>
<evidence type="ECO:0000313" key="28">
    <source>
        <dbReference type="EMBL" id="CAB4582672.1"/>
    </source>
</evidence>
<keyword evidence="7" id="KW-0053">Apoptosis</keyword>
<evidence type="ECO:0000256" key="19">
    <source>
        <dbReference type="ARBA" id="ARBA00038848"/>
    </source>
</evidence>
<proteinExistence type="inferred from homology"/>
<evidence type="ECO:0000256" key="6">
    <source>
        <dbReference type="ARBA" id="ARBA00022490"/>
    </source>
</evidence>
<evidence type="ECO:0000256" key="8">
    <source>
        <dbReference type="ARBA" id="ARBA00022792"/>
    </source>
</evidence>
<evidence type="ECO:0000256" key="12">
    <source>
        <dbReference type="ARBA" id="ARBA00023098"/>
    </source>
</evidence>
<comment type="catalytic activity">
    <reaction evidence="16">
        <text>(5Z,8Z,11Z,14Z)-eicosatetraenoyl-CoA + H2O = (5Z,8Z,11Z,14Z)-eicosatetraenoate + CoA + H(+)</text>
        <dbReference type="Rhea" id="RHEA:40151"/>
        <dbReference type="ChEBI" id="CHEBI:15377"/>
        <dbReference type="ChEBI" id="CHEBI:15378"/>
        <dbReference type="ChEBI" id="CHEBI:32395"/>
        <dbReference type="ChEBI" id="CHEBI:57287"/>
        <dbReference type="ChEBI" id="CHEBI:57368"/>
    </reaction>
    <physiologicalReaction direction="left-to-right" evidence="16">
        <dbReference type="Rhea" id="RHEA:40152"/>
    </physiologicalReaction>
</comment>
<comment type="catalytic activity">
    <reaction evidence="23">
        <text>hexadecanoyl-CoA + H2O = hexadecanoate + CoA + H(+)</text>
        <dbReference type="Rhea" id="RHEA:16645"/>
        <dbReference type="ChEBI" id="CHEBI:7896"/>
        <dbReference type="ChEBI" id="CHEBI:15377"/>
        <dbReference type="ChEBI" id="CHEBI:15378"/>
        <dbReference type="ChEBI" id="CHEBI:57287"/>
        <dbReference type="ChEBI" id="CHEBI:57379"/>
        <dbReference type="EC" id="3.1.2.2"/>
    </reaction>
    <physiologicalReaction direction="left-to-right" evidence="23">
        <dbReference type="Rhea" id="RHEA:16646"/>
    </physiologicalReaction>
</comment>
<keyword evidence="14" id="KW-0472">Membrane</keyword>
<reference evidence="28" key="1">
    <citation type="submission" date="2020-05" db="EMBL/GenBank/DDBJ databases">
        <authorList>
            <person name="Chiriac C."/>
            <person name="Salcher M."/>
            <person name="Ghai R."/>
            <person name="Kavagutti S V."/>
        </authorList>
    </citation>
    <scope>NUCLEOTIDE SEQUENCE</scope>
</reference>
<dbReference type="AlphaFoldDB" id="A0A6J6F1K7"/>
<dbReference type="PANTHER" id="PTHR12418:SF19">
    <property type="entry name" value="ACYL-COENZYME A THIOESTERASE THEM4"/>
    <property type="match status" value="1"/>
</dbReference>
<evidence type="ECO:0000256" key="9">
    <source>
        <dbReference type="ARBA" id="ARBA00022801"/>
    </source>
</evidence>
<name>A0A6J6F1K7_9ZZZZ</name>
<gene>
    <name evidence="28" type="ORF">UFOPK1711_01310</name>
</gene>
<dbReference type="Gene3D" id="3.10.129.10">
    <property type="entry name" value="Hotdog Thioesterase"/>
    <property type="match status" value="1"/>
</dbReference>
<evidence type="ECO:0000256" key="17">
    <source>
        <dbReference type="ARBA" id="ARBA00037002"/>
    </source>
</evidence>
<dbReference type="Pfam" id="PF03061">
    <property type="entry name" value="4HBT"/>
    <property type="match status" value="1"/>
</dbReference>
<evidence type="ECO:0000256" key="24">
    <source>
        <dbReference type="ARBA" id="ARBA00047969"/>
    </source>
</evidence>
<evidence type="ECO:0000256" key="23">
    <source>
        <dbReference type="ARBA" id="ARBA00047734"/>
    </source>
</evidence>
<dbReference type="GO" id="GO:0006631">
    <property type="term" value="P:fatty acid metabolic process"/>
    <property type="evidence" value="ECO:0007669"/>
    <property type="project" value="UniProtKB-KW"/>
</dbReference>
<dbReference type="GO" id="GO:0005743">
    <property type="term" value="C:mitochondrial inner membrane"/>
    <property type="evidence" value="ECO:0007669"/>
    <property type="project" value="UniProtKB-SubCell"/>
</dbReference>
<keyword evidence="15" id="KW-0966">Cell projection</keyword>
<evidence type="ECO:0000256" key="21">
    <source>
        <dbReference type="ARBA" id="ARBA00043210"/>
    </source>
</evidence>
<evidence type="ECO:0000256" key="1">
    <source>
        <dbReference type="ARBA" id="ARBA00004496"/>
    </source>
</evidence>
<dbReference type="CDD" id="cd03443">
    <property type="entry name" value="PaaI_thioesterase"/>
    <property type="match status" value="1"/>
</dbReference>
<keyword evidence="11" id="KW-0809">Transit peptide</keyword>
<comment type="catalytic activity">
    <reaction evidence="24">
        <text>decanoyl-CoA + H2O = decanoate + CoA + H(+)</text>
        <dbReference type="Rhea" id="RHEA:40059"/>
        <dbReference type="ChEBI" id="CHEBI:15377"/>
        <dbReference type="ChEBI" id="CHEBI:15378"/>
        <dbReference type="ChEBI" id="CHEBI:27689"/>
        <dbReference type="ChEBI" id="CHEBI:57287"/>
        <dbReference type="ChEBI" id="CHEBI:61430"/>
    </reaction>
    <physiologicalReaction direction="left-to-right" evidence="24">
        <dbReference type="Rhea" id="RHEA:40060"/>
    </physiologicalReaction>
</comment>
<keyword evidence="6" id="KW-0963">Cytoplasm</keyword>
<dbReference type="GO" id="GO:0032587">
    <property type="term" value="C:ruffle membrane"/>
    <property type="evidence" value="ECO:0007669"/>
    <property type="project" value="UniProtKB-SubCell"/>
</dbReference>
<evidence type="ECO:0000256" key="2">
    <source>
        <dbReference type="ARBA" id="ARBA00004569"/>
    </source>
</evidence>
<dbReference type="EMBL" id="CAEZTR010000085">
    <property type="protein sequence ID" value="CAB4582672.1"/>
    <property type="molecule type" value="Genomic_DNA"/>
</dbReference>
<evidence type="ECO:0000259" key="27">
    <source>
        <dbReference type="Pfam" id="PF03061"/>
    </source>
</evidence>
<evidence type="ECO:0000256" key="13">
    <source>
        <dbReference type="ARBA" id="ARBA00023128"/>
    </source>
</evidence>
<comment type="subcellular location">
    <subcellularLocation>
        <location evidence="3">Cell projection</location>
        <location evidence="3">Ruffle membrane</location>
    </subcellularLocation>
    <subcellularLocation>
        <location evidence="1">Cytoplasm</location>
    </subcellularLocation>
    <subcellularLocation>
        <location evidence="4">Mitochondrion inner membrane</location>
        <topology evidence="4">Peripheral membrane protein</topology>
    </subcellularLocation>
    <subcellularLocation>
        <location evidence="2">Mitochondrion intermembrane space</location>
    </subcellularLocation>
</comment>
<dbReference type="SUPFAM" id="SSF54637">
    <property type="entry name" value="Thioesterase/thiol ester dehydrase-isomerase"/>
    <property type="match status" value="1"/>
</dbReference>
<organism evidence="28">
    <name type="scientific">freshwater metagenome</name>
    <dbReference type="NCBI Taxonomy" id="449393"/>
    <lineage>
        <taxon>unclassified sequences</taxon>
        <taxon>metagenomes</taxon>
        <taxon>ecological metagenomes</taxon>
    </lineage>
</organism>
<evidence type="ECO:0000256" key="10">
    <source>
        <dbReference type="ARBA" id="ARBA00022832"/>
    </source>
</evidence>
<evidence type="ECO:0000256" key="4">
    <source>
        <dbReference type="ARBA" id="ARBA00004637"/>
    </source>
</evidence>